<evidence type="ECO:0000256" key="10">
    <source>
        <dbReference type="ARBA" id="ARBA00023065"/>
    </source>
</evidence>
<dbReference type="EMBL" id="JABZSJ010000093">
    <property type="protein sequence ID" value="MBF1385279.1"/>
    <property type="molecule type" value="Genomic_DNA"/>
</dbReference>
<feature type="transmembrane region" description="Helical" evidence="13">
    <location>
        <begin position="273"/>
        <end position="293"/>
    </location>
</feature>
<keyword evidence="4" id="KW-1003">Cell membrane</keyword>
<feature type="transmembrane region" description="Helical" evidence="13">
    <location>
        <begin position="239"/>
        <end position="261"/>
    </location>
</feature>
<keyword evidence="12" id="KW-0479">Metal-binding</keyword>
<evidence type="ECO:0000256" key="8">
    <source>
        <dbReference type="ARBA" id="ARBA00022958"/>
    </source>
</evidence>
<feature type="binding site" evidence="12">
    <location>
        <position position="433"/>
    </location>
    <ligand>
        <name>K(+)</name>
        <dbReference type="ChEBI" id="CHEBI:29103"/>
    </ligand>
</feature>
<keyword evidence="10" id="KW-0406">Ion transport</keyword>
<comment type="subcellular location">
    <subcellularLocation>
        <location evidence="1">Cell inner membrane</location>
        <topology evidence="1">Multi-pass membrane protein</topology>
    </subcellularLocation>
</comment>
<dbReference type="GO" id="GO:0015379">
    <property type="term" value="F:potassium:chloride symporter activity"/>
    <property type="evidence" value="ECO:0007669"/>
    <property type="project" value="InterPro"/>
</dbReference>
<evidence type="ECO:0000256" key="2">
    <source>
        <dbReference type="ARBA" id="ARBA00009137"/>
    </source>
</evidence>
<keyword evidence="5" id="KW-0997">Cell inner membrane</keyword>
<gene>
    <name evidence="14" type="ORF">HXN26_10655</name>
</gene>
<feature type="transmembrane region" description="Helical" evidence="13">
    <location>
        <begin position="136"/>
        <end position="162"/>
    </location>
</feature>
<keyword evidence="11 13" id="KW-0472">Membrane</keyword>
<feature type="binding site" evidence="12">
    <location>
        <position position="434"/>
    </location>
    <ligand>
        <name>K(+)</name>
        <dbReference type="ChEBI" id="CHEBI:29103"/>
    </ligand>
</feature>
<keyword evidence="3" id="KW-0813">Transport</keyword>
<dbReference type="AlphaFoldDB" id="A0A930HNU5"/>
<feature type="transmembrane region" description="Helical" evidence="13">
    <location>
        <begin position="395"/>
        <end position="418"/>
    </location>
</feature>
<feature type="binding site" evidence="12">
    <location>
        <position position="316"/>
    </location>
    <ligand>
        <name>K(+)</name>
        <dbReference type="ChEBI" id="CHEBI:29103"/>
    </ligand>
</feature>
<dbReference type="InterPro" id="IPR004772">
    <property type="entry name" value="TrkH"/>
</dbReference>
<reference evidence="14" key="1">
    <citation type="submission" date="2020-04" db="EMBL/GenBank/DDBJ databases">
        <title>Deep metagenomics examines the oral microbiome during advanced dental caries in children, revealing novel taxa and co-occurrences with host molecules.</title>
        <authorList>
            <person name="Baker J.L."/>
            <person name="Morton J.T."/>
            <person name="Dinis M."/>
            <person name="Alvarez R."/>
            <person name="Tran N.C."/>
            <person name="Knight R."/>
            <person name="Edlund A."/>
        </authorList>
    </citation>
    <scope>NUCLEOTIDE SEQUENCE</scope>
    <source>
        <strain evidence="14">JCVI_44_bin.5</strain>
    </source>
</reference>
<organism evidence="14 15">
    <name type="scientific">Prevotella aurantiaca</name>
    <dbReference type="NCBI Taxonomy" id="596085"/>
    <lineage>
        <taxon>Bacteria</taxon>
        <taxon>Pseudomonadati</taxon>
        <taxon>Bacteroidota</taxon>
        <taxon>Bacteroidia</taxon>
        <taxon>Bacteroidales</taxon>
        <taxon>Prevotellaceae</taxon>
        <taxon>Prevotella</taxon>
    </lineage>
</organism>
<dbReference type="PANTHER" id="PTHR32024">
    <property type="entry name" value="TRK SYSTEM POTASSIUM UPTAKE PROTEIN TRKG-RELATED"/>
    <property type="match status" value="1"/>
</dbReference>
<feature type="transmembrane region" description="Helical" evidence="13">
    <location>
        <begin position="12"/>
        <end position="33"/>
    </location>
</feature>
<dbReference type="Proteomes" id="UP000771736">
    <property type="component" value="Unassembled WGS sequence"/>
</dbReference>
<accession>A0A930HNU5</accession>
<dbReference type="GO" id="GO:0046872">
    <property type="term" value="F:metal ion binding"/>
    <property type="evidence" value="ECO:0007669"/>
    <property type="project" value="UniProtKB-KW"/>
</dbReference>
<comment type="caution">
    <text evidence="14">The sequence shown here is derived from an EMBL/GenBank/DDBJ whole genome shotgun (WGS) entry which is preliminary data.</text>
</comment>
<feature type="transmembrane region" description="Helical" evidence="13">
    <location>
        <begin position="183"/>
        <end position="207"/>
    </location>
</feature>
<evidence type="ECO:0000256" key="12">
    <source>
        <dbReference type="PIRSR" id="PIRSR006247-1"/>
    </source>
</evidence>
<keyword evidence="9 13" id="KW-1133">Transmembrane helix</keyword>
<feature type="binding site" evidence="12">
    <location>
        <position position="220"/>
    </location>
    <ligand>
        <name>K(+)</name>
        <dbReference type="ChEBI" id="CHEBI:29103"/>
    </ligand>
</feature>
<keyword evidence="6" id="KW-0633">Potassium transport</keyword>
<protein>
    <submittedName>
        <fullName evidence="14">TrkH family potassium uptake protein</fullName>
    </submittedName>
</protein>
<dbReference type="InterPro" id="IPR003445">
    <property type="entry name" value="Cat_transpt"/>
</dbReference>
<evidence type="ECO:0000256" key="11">
    <source>
        <dbReference type="ARBA" id="ARBA00023136"/>
    </source>
</evidence>
<dbReference type="PIRSF" id="PIRSF006247">
    <property type="entry name" value="TrkH"/>
    <property type="match status" value="1"/>
</dbReference>
<feature type="binding site" evidence="12">
    <location>
        <position position="111"/>
    </location>
    <ligand>
        <name>K(+)</name>
        <dbReference type="ChEBI" id="CHEBI:29103"/>
    </ligand>
</feature>
<evidence type="ECO:0000256" key="1">
    <source>
        <dbReference type="ARBA" id="ARBA00004429"/>
    </source>
</evidence>
<dbReference type="Pfam" id="PF02386">
    <property type="entry name" value="TrkH"/>
    <property type="match status" value="1"/>
</dbReference>
<evidence type="ECO:0000256" key="4">
    <source>
        <dbReference type="ARBA" id="ARBA00022475"/>
    </source>
</evidence>
<sequence>MLNLKTISKIIGALLGIEALLMSLCLCVSLWYHDNDVTAFIWTIIITSVAGGAFRLLGRHSNNTINRRDAYFVVAITWVIFSLFGTLPFLISGYITNFTNAFFETMSGFTTTGATIVDFPEHFPKGLLFWRSLTQWIGGLGIVFFTIAILPSLVGGSLKVFAAESTGPIKSKLHPRISTGAKWIWVVYFVLTAACVVSYKVCGMSWFDAFNYAMTSTATGGFSTESGSIATFHSPAEEYVCTIFCFLSGINFTLLYASVVGLKFKHLIKNSEFKFYSIMIAGFSLFIMIELIFRLNYDVEHAFRSSIFQVVSFITTTGLFSDDAAKWPHVTWVVLAACMFFGGSSGSTSGGIKSIRGVMLLKVVKNEFRQILHPNAVLPMKIDGYNVQMSKRVTLLGFIGLYLFLAVICAFTMIAAGIDSTNSMTITLSCLGNVGPTLGLEIGPTMSWNELPDFAKWISSFLMLVGRLELFSVLVLFTPSFWKEN</sequence>
<comment type="similarity">
    <text evidence="2">Belongs to the TrkH potassium transport family.</text>
</comment>
<evidence type="ECO:0000256" key="3">
    <source>
        <dbReference type="ARBA" id="ARBA00022448"/>
    </source>
</evidence>
<feature type="transmembrane region" description="Helical" evidence="13">
    <location>
        <begin position="70"/>
        <end position="95"/>
    </location>
</feature>
<evidence type="ECO:0000256" key="7">
    <source>
        <dbReference type="ARBA" id="ARBA00022692"/>
    </source>
</evidence>
<evidence type="ECO:0000256" key="6">
    <source>
        <dbReference type="ARBA" id="ARBA00022538"/>
    </source>
</evidence>
<feature type="binding site" evidence="12">
    <location>
        <position position="112"/>
    </location>
    <ligand>
        <name>K(+)</name>
        <dbReference type="ChEBI" id="CHEBI:29103"/>
    </ligand>
</feature>
<feature type="transmembrane region" description="Helical" evidence="13">
    <location>
        <begin position="39"/>
        <end position="58"/>
    </location>
</feature>
<evidence type="ECO:0000313" key="14">
    <source>
        <dbReference type="EMBL" id="MBF1385279.1"/>
    </source>
</evidence>
<feature type="transmembrane region" description="Helical" evidence="13">
    <location>
        <begin position="330"/>
        <end position="352"/>
    </location>
</feature>
<name>A0A930HNU5_9BACT</name>
<proteinExistence type="inferred from homology"/>
<dbReference type="PANTHER" id="PTHR32024:SF2">
    <property type="entry name" value="TRK SYSTEM POTASSIUM UPTAKE PROTEIN TRKG-RELATED"/>
    <property type="match status" value="1"/>
</dbReference>
<evidence type="ECO:0000256" key="13">
    <source>
        <dbReference type="SAM" id="Phobius"/>
    </source>
</evidence>
<feature type="binding site" evidence="12">
    <location>
        <position position="317"/>
    </location>
    <ligand>
        <name>K(+)</name>
        <dbReference type="ChEBI" id="CHEBI:29103"/>
    </ligand>
</feature>
<evidence type="ECO:0000313" key="15">
    <source>
        <dbReference type="Proteomes" id="UP000771736"/>
    </source>
</evidence>
<dbReference type="GO" id="GO:0005886">
    <property type="term" value="C:plasma membrane"/>
    <property type="evidence" value="ECO:0007669"/>
    <property type="project" value="UniProtKB-SubCell"/>
</dbReference>
<feature type="transmembrane region" description="Helical" evidence="13">
    <location>
        <begin position="454"/>
        <end position="477"/>
    </location>
</feature>
<evidence type="ECO:0000256" key="5">
    <source>
        <dbReference type="ARBA" id="ARBA00022519"/>
    </source>
</evidence>
<dbReference type="RefSeq" id="WP_273161245.1">
    <property type="nucleotide sequence ID" value="NZ_CAJPLR010000053.1"/>
</dbReference>
<keyword evidence="7 13" id="KW-0812">Transmembrane</keyword>
<evidence type="ECO:0000256" key="9">
    <source>
        <dbReference type="ARBA" id="ARBA00022989"/>
    </source>
</evidence>
<keyword evidence="8 12" id="KW-0630">Potassium</keyword>